<dbReference type="SUPFAM" id="SSF46785">
    <property type="entry name" value="Winged helix' DNA-binding domain"/>
    <property type="match status" value="1"/>
</dbReference>
<gene>
    <name evidence="2" type="ORF">OB919_12660</name>
</gene>
<feature type="domain" description="Transcription regulator TrmB N-terminal" evidence="1">
    <location>
        <begin position="15"/>
        <end position="79"/>
    </location>
</feature>
<name>A0AAP3E6T1_9EURY</name>
<dbReference type="PANTHER" id="PTHR34293:SF1">
    <property type="entry name" value="HTH-TYPE TRANSCRIPTIONAL REGULATOR TRMBL2"/>
    <property type="match status" value="1"/>
</dbReference>
<dbReference type="AlphaFoldDB" id="A0AAP3E6T1"/>
<accession>A0AAP3E6T1</accession>
<evidence type="ECO:0000259" key="1">
    <source>
        <dbReference type="Pfam" id="PF01978"/>
    </source>
</evidence>
<dbReference type="EMBL" id="JAOPJZ010000010">
    <property type="protein sequence ID" value="MCU4752816.1"/>
    <property type="molecule type" value="Genomic_DNA"/>
</dbReference>
<dbReference type="Pfam" id="PF01978">
    <property type="entry name" value="TrmB"/>
    <property type="match status" value="1"/>
</dbReference>
<dbReference type="InterPro" id="IPR036388">
    <property type="entry name" value="WH-like_DNA-bd_sf"/>
</dbReference>
<dbReference type="InterPro" id="IPR036390">
    <property type="entry name" value="WH_DNA-bd_sf"/>
</dbReference>
<evidence type="ECO:0000313" key="3">
    <source>
        <dbReference type="Proteomes" id="UP001321047"/>
    </source>
</evidence>
<proteinExistence type="predicted"/>
<dbReference type="RefSeq" id="WP_342809146.1">
    <property type="nucleotide sequence ID" value="NZ_JAOPJZ010000010.1"/>
</dbReference>
<dbReference type="Proteomes" id="UP001321047">
    <property type="component" value="Unassembled WGS sequence"/>
</dbReference>
<comment type="caution">
    <text evidence="2">The sequence shown here is derived from an EMBL/GenBank/DDBJ whole genome shotgun (WGS) entry which is preliminary data.</text>
</comment>
<protein>
    <submittedName>
        <fullName evidence="2">TrmB family transcriptional regulator</fullName>
    </submittedName>
</protein>
<dbReference type="InterPro" id="IPR051797">
    <property type="entry name" value="TrmB-like"/>
</dbReference>
<evidence type="ECO:0000313" key="2">
    <source>
        <dbReference type="EMBL" id="MCU4752816.1"/>
    </source>
</evidence>
<dbReference type="Gene3D" id="1.10.10.10">
    <property type="entry name" value="Winged helix-like DNA-binding domain superfamily/Winged helix DNA-binding domain"/>
    <property type="match status" value="1"/>
</dbReference>
<organism evidence="2 3">
    <name type="scientific">Natronosalvus hydrolyticus</name>
    <dbReference type="NCBI Taxonomy" id="2979988"/>
    <lineage>
        <taxon>Archaea</taxon>
        <taxon>Methanobacteriati</taxon>
        <taxon>Methanobacteriota</taxon>
        <taxon>Stenosarchaea group</taxon>
        <taxon>Halobacteria</taxon>
        <taxon>Halobacteriales</taxon>
        <taxon>Natrialbaceae</taxon>
        <taxon>Natronosalvus</taxon>
    </lineage>
</organism>
<reference evidence="2 3" key="1">
    <citation type="submission" date="2022-09" db="EMBL/GenBank/DDBJ databases">
        <title>Enrichment on poylsaccharides allowed isolation of novel metabolic and taxonomic groups of Haloarchaea.</title>
        <authorList>
            <person name="Sorokin D.Y."/>
            <person name="Elcheninov A.G."/>
            <person name="Khizhniak T.V."/>
            <person name="Kolganova T.V."/>
            <person name="Kublanov I.V."/>
        </authorList>
    </citation>
    <scope>NUCLEOTIDE SEQUENCE [LARGE SCALE GENOMIC DNA]</scope>
    <source>
        <strain evidence="2 3">AArc-curdl1</strain>
    </source>
</reference>
<dbReference type="PANTHER" id="PTHR34293">
    <property type="entry name" value="HTH-TYPE TRANSCRIPTIONAL REGULATOR TRMBL2"/>
    <property type="match status" value="1"/>
</dbReference>
<keyword evidence="3" id="KW-1185">Reference proteome</keyword>
<sequence>MSNPGETDAIEAFEGLGLTSYEARVFIALQQLGSGTARDVASIADVPRSQVYSVAESLEDRGLLEVQQSSPIRYRPVSIDEAQSVLRSRFETEQERAFDYVERVRTEPAGEEEQEDIWTVRGRPQIDDRVTDLCSRATDRLIFGTRLPPLVTDEVEQLLATKAGEGLEVAVVSREPEVRNRLGALEGVAAFSPPDHRADDERSGRIVIADDDTILLSVVDDDGSETAIWSAGSLFASVLIELIEASNQAPTKGR</sequence>
<dbReference type="InterPro" id="IPR002831">
    <property type="entry name" value="Tscrpt_reg_TrmB_N"/>
</dbReference>